<feature type="region of interest" description="Disordered" evidence="1">
    <location>
        <begin position="273"/>
        <end position="301"/>
    </location>
</feature>
<feature type="compositionally biased region" description="Basic and acidic residues" evidence="1">
    <location>
        <begin position="658"/>
        <end position="667"/>
    </location>
</feature>
<reference evidence="4" key="1">
    <citation type="submission" date="2020-11" db="EMBL/GenBank/DDBJ databases">
        <authorList>
            <person name="Koelle M."/>
            <person name="Horta M.A.C."/>
            <person name="Nowrousian M."/>
            <person name="Ohm R.A."/>
            <person name="Benz P."/>
            <person name="Pilgard A."/>
        </authorList>
    </citation>
    <scope>NUCLEOTIDE SEQUENCE</scope>
    <source>
        <strain evidence="4">FPRL280</strain>
    </source>
</reference>
<feature type="region of interest" description="Disordered" evidence="1">
    <location>
        <begin position="492"/>
        <end position="515"/>
    </location>
</feature>
<organism evidence="4 5">
    <name type="scientific">Rhodonia placenta</name>
    <dbReference type="NCBI Taxonomy" id="104341"/>
    <lineage>
        <taxon>Eukaryota</taxon>
        <taxon>Fungi</taxon>
        <taxon>Dikarya</taxon>
        <taxon>Basidiomycota</taxon>
        <taxon>Agaricomycotina</taxon>
        <taxon>Agaricomycetes</taxon>
        <taxon>Polyporales</taxon>
        <taxon>Adustoporiaceae</taxon>
        <taxon>Rhodonia</taxon>
    </lineage>
</organism>
<keyword evidence="2" id="KW-0812">Transmembrane</keyword>
<feature type="region of interest" description="Disordered" evidence="1">
    <location>
        <begin position="532"/>
        <end position="578"/>
    </location>
</feature>
<feature type="signal peptide" evidence="3">
    <location>
        <begin position="1"/>
        <end position="25"/>
    </location>
</feature>
<evidence type="ECO:0000313" key="4">
    <source>
        <dbReference type="EMBL" id="KAF9806854.1"/>
    </source>
</evidence>
<accession>A0A8H7NW36</accession>
<dbReference type="AlphaFoldDB" id="A0A8H7NW36"/>
<evidence type="ECO:0000256" key="2">
    <source>
        <dbReference type="SAM" id="Phobius"/>
    </source>
</evidence>
<feature type="compositionally biased region" description="Basic and acidic residues" evidence="1">
    <location>
        <begin position="548"/>
        <end position="566"/>
    </location>
</feature>
<dbReference type="EMBL" id="JADOXO010000308">
    <property type="protein sequence ID" value="KAF9806854.1"/>
    <property type="molecule type" value="Genomic_DNA"/>
</dbReference>
<name>A0A8H7NW36_9APHY</name>
<sequence length="769" mass="84232">MLWLQIATKLGIALLTFVTHPQTYGNPYLPLTIGAFIEAAVPNILFIAENAAHSFITSIPSLPAPPTRQAISGSPATAPSTDLILWTPIGLPVSAGLHLPTLMATPISSPSGATEERNHALAQQLEYPTKDLIVWEGRTGGPVDAFGSTNFVASAIVAIVIACYVYIVAKVLCACVLYTFAAVASSADVGTPPPFDVELALNCEGVSADFSNQALVSGIATESDAHVHHNDTLDTAETLPVASDDISPAQTTDATVAHLDDNRAVDTRDIRGAEHAQANTDLETTAPSTPTMIDGQDPSAPDVSARPLVALLPQQANRIDVLYPASAYLDRWSNSSTSLLPSAFRHVLDSRHVALSLGTHLPSPAQKKCKEHERQCEAISASIPRWRIGNVKPSLESAAKALVLQRELRKKCETQFDELTKRCAEVDECCAQLDSEVTRLEQDDEQLECERVAVAEARSSLAEEYAQLDYAHVQLAAEQSRLRVGLGLSEEEHEHTEEYQTECLNNEGAQQPEDDPMESIDEFYRLLNNGESQAEQEERLEQSTTGESTERSEREVNAMKTAHDQQSEQVEENEGQTRLQRTSLEYAQHPVSGLDADEYSDATNDQVQQMEEDDDLTVWRRECEEHYSQLNNPSIQAGIATNSPASSSNECGSLIRKRAAEGQDKTVEQGQTHQPQDESYLLYTTQRPRPSRPAIRSPYEHVSVDPLPMPIMSPQARPDGMREQIARSEDVQIDSLIPSQVAHAPERPRRLLGNVPRAFTLALGQSKRR</sequence>
<gene>
    <name evidence="4" type="ORF">IEO21_08501</name>
</gene>
<proteinExistence type="predicted"/>
<feature type="transmembrane region" description="Helical" evidence="2">
    <location>
        <begin position="151"/>
        <end position="169"/>
    </location>
</feature>
<feature type="compositionally biased region" description="Polar residues" evidence="1">
    <location>
        <begin position="630"/>
        <end position="651"/>
    </location>
</feature>
<evidence type="ECO:0000313" key="5">
    <source>
        <dbReference type="Proteomes" id="UP000639403"/>
    </source>
</evidence>
<evidence type="ECO:0000256" key="1">
    <source>
        <dbReference type="SAM" id="MobiDB-lite"/>
    </source>
</evidence>
<keyword evidence="2" id="KW-0472">Membrane</keyword>
<keyword evidence="3" id="KW-0732">Signal</keyword>
<evidence type="ECO:0000256" key="3">
    <source>
        <dbReference type="SAM" id="SignalP"/>
    </source>
</evidence>
<feature type="chain" id="PRO_5034635069" evidence="3">
    <location>
        <begin position="26"/>
        <end position="769"/>
    </location>
</feature>
<dbReference type="Proteomes" id="UP000639403">
    <property type="component" value="Unassembled WGS sequence"/>
</dbReference>
<feature type="region of interest" description="Disordered" evidence="1">
    <location>
        <begin position="630"/>
        <end position="721"/>
    </location>
</feature>
<reference evidence="4" key="2">
    <citation type="journal article" name="Front. Microbiol.">
        <title>Degradative Capacity of Two Strains of Rhodonia placenta: From Phenotype to Genotype.</title>
        <authorList>
            <person name="Kolle M."/>
            <person name="Horta M.A.C."/>
            <person name="Nowrousian M."/>
            <person name="Ohm R.A."/>
            <person name="Benz J.P."/>
            <person name="Pilgard A."/>
        </authorList>
    </citation>
    <scope>NUCLEOTIDE SEQUENCE</scope>
    <source>
        <strain evidence="4">FPRL280</strain>
    </source>
</reference>
<keyword evidence="2" id="KW-1133">Transmembrane helix</keyword>
<comment type="caution">
    <text evidence="4">The sequence shown here is derived from an EMBL/GenBank/DDBJ whole genome shotgun (WGS) entry which is preliminary data.</text>
</comment>
<feature type="compositionally biased region" description="Polar residues" evidence="1">
    <location>
        <begin position="277"/>
        <end position="291"/>
    </location>
</feature>
<protein>
    <submittedName>
        <fullName evidence="4">Uncharacterized protein</fullName>
    </submittedName>
</protein>